<dbReference type="Gene3D" id="3.40.50.2000">
    <property type="entry name" value="Glycogen Phosphorylase B"/>
    <property type="match status" value="1"/>
</dbReference>
<keyword evidence="1" id="KW-0175">Coiled coil</keyword>
<dbReference type="GO" id="GO:0006488">
    <property type="term" value="P:dolichol-linked oligosaccharide biosynthetic process"/>
    <property type="evidence" value="ECO:0007669"/>
    <property type="project" value="TreeGrafter"/>
</dbReference>
<dbReference type="AlphaFoldDB" id="I5AV31"/>
<gene>
    <name evidence="3" type="ORF">EubceDRAFT1_1879</name>
</gene>
<dbReference type="Pfam" id="PF04101">
    <property type="entry name" value="Glyco_tran_28_C"/>
    <property type="match status" value="1"/>
</dbReference>
<accession>I5AV31</accession>
<dbReference type="InterPro" id="IPR052474">
    <property type="entry name" value="UDP-GlcNAc_transferase"/>
</dbReference>
<dbReference type="InterPro" id="IPR048097">
    <property type="entry name" value="Cps14G-like"/>
</dbReference>
<evidence type="ECO:0000313" key="3">
    <source>
        <dbReference type="EMBL" id="EIM57654.1"/>
    </source>
</evidence>
<dbReference type="NCBIfam" id="NF041548">
    <property type="entry name" value="PssE"/>
    <property type="match status" value="1"/>
</dbReference>
<organism evidence="3 4">
    <name type="scientific">Eubacterium cellulosolvens (strain ATCC 43171 / JCM 9499 / 6)</name>
    <name type="common">Cillobacterium cellulosolvens</name>
    <dbReference type="NCBI Taxonomy" id="633697"/>
    <lineage>
        <taxon>Bacteria</taxon>
        <taxon>Bacillati</taxon>
        <taxon>Bacillota</taxon>
        <taxon>Clostridia</taxon>
        <taxon>Eubacteriales</taxon>
        <taxon>Eubacteriaceae</taxon>
        <taxon>Eubacterium</taxon>
    </lineage>
</organism>
<evidence type="ECO:0000256" key="1">
    <source>
        <dbReference type="SAM" id="Coils"/>
    </source>
</evidence>
<feature type="coiled-coil region" evidence="1">
    <location>
        <begin position="91"/>
        <end position="141"/>
    </location>
</feature>
<evidence type="ECO:0000313" key="4">
    <source>
        <dbReference type="Proteomes" id="UP000005753"/>
    </source>
</evidence>
<dbReference type="PANTHER" id="PTHR47043">
    <property type="entry name" value="UDP-N-ACETYLGLUCOSAMINE TRANSFERASE SUBUNIT ALG13"/>
    <property type="match status" value="1"/>
</dbReference>
<evidence type="ECO:0000259" key="2">
    <source>
        <dbReference type="Pfam" id="PF04101"/>
    </source>
</evidence>
<dbReference type="eggNOG" id="COG5017">
    <property type="taxonomic scope" value="Bacteria"/>
</dbReference>
<dbReference type="SUPFAM" id="SSF53756">
    <property type="entry name" value="UDP-Glycosyltransferase/glycogen phosphorylase"/>
    <property type="match status" value="1"/>
</dbReference>
<dbReference type="STRING" id="633697.EubceDRAFT1_1879"/>
<name>I5AV31_EUBC6</name>
<protein>
    <recommendedName>
        <fullName evidence="2">Glycosyl transferase family 28 C-terminal domain-containing protein</fullName>
    </recommendedName>
</protein>
<reference evidence="3 4" key="2">
    <citation type="submission" date="2012-02" db="EMBL/GenBank/DDBJ databases">
        <title>Improved High-Quality Draft sequence of Eubacterium cellulosolvens 6.</title>
        <authorList>
            <consortium name="US DOE Joint Genome Institute"/>
            <person name="Lucas S."/>
            <person name="Han J."/>
            <person name="Lapidus A."/>
            <person name="Cheng J.-F."/>
            <person name="Goodwin L."/>
            <person name="Pitluck S."/>
            <person name="Peters L."/>
            <person name="Mikhailova N."/>
            <person name="Gu W."/>
            <person name="Detter J.C."/>
            <person name="Han C."/>
            <person name="Tapia R."/>
            <person name="Land M."/>
            <person name="Hauser L."/>
            <person name="Kyrpides N."/>
            <person name="Ivanova N."/>
            <person name="Pagani I."/>
            <person name="Johnson E."/>
            <person name="Mukhopadhyay B."/>
            <person name="Anderson I."/>
            <person name="Woyke T."/>
        </authorList>
    </citation>
    <scope>NUCLEOTIDE SEQUENCE [LARGE SCALE GENOMIC DNA]</scope>
    <source>
        <strain evidence="3 4">6</strain>
    </source>
</reference>
<reference evidence="3 4" key="1">
    <citation type="submission" date="2010-08" db="EMBL/GenBank/DDBJ databases">
        <authorList>
            <consortium name="US DOE Joint Genome Institute (JGI-PGF)"/>
            <person name="Lucas S."/>
            <person name="Copeland A."/>
            <person name="Lapidus A."/>
            <person name="Cheng J.-F."/>
            <person name="Bruce D."/>
            <person name="Goodwin L."/>
            <person name="Pitluck S."/>
            <person name="Land M.L."/>
            <person name="Hauser L."/>
            <person name="Chang Y.-J."/>
            <person name="Anderson I.J."/>
            <person name="Johnson E."/>
            <person name="Mulhopadhyay B."/>
            <person name="Kyrpides N."/>
            <person name="Woyke T.J."/>
        </authorList>
    </citation>
    <scope>NUCLEOTIDE SEQUENCE [LARGE SCALE GENOMIC DNA]</scope>
    <source>
        <strain evidence="3 4">6</strain>
    </source>
</reference>
<dbReference type="GO" id="GO:0016758">
    <property type="term" value="F:hexosyltransferase activity"/>
    <property type="evidence" value="ECO:0007669"/>
    <property type="project" value="InterPro"/>
</dbReference>
<feature type="domain" description="Glycosyl transferase family 28 C-terminal" evidence="2">
    <location>
        <begin position="1"/>
        <end position="134"/>
    </location>
</feature>
<dbReference type="EMBL" id="CM001487">
    <property type="protein sequence ID" value="EIM57654.1"/>
    <property type="molecule type" value="Genomic_DNA"/>
</dbReference>
<proteinExistence type="predicted"/>
<dbReference type="HOGENOM" id="CLU_085408_1_0_9"/>
<dbReference type="Proteomes" id="UP000005753">
    <property type="component" value="Chromosome"/>
</dbReference>
<sequence>MIFVTLGTQKFQMNRLVQAVDRLAAQCKESFYIQTGNSSYRPKHCEYMKFLNSEEYLQKITECSVLITHAGVGSIVSGLQADKPVIVVPRLAKYREHVDDHQRDIAEAFAQKHCVRCCMDLENLEEDIQRAKKEVFEPLDEKGGNVENIILDFMNMFSEP</sequence>
<dbReference type="InterPro" id="IPR007235">
    <property type="entry name" value="Glyco_trans_28_C"/>
</dbReference>
<dbReference type="PANTHER" id="PTHR47043:SF1">
    <property type="entry name" value="UDP-N-ACETYLGLUCOSAMINE TRANSFERASE SUBUNIT ALG13"/>
    <property type="match status" value="1"/>
</dbReference>
<keyword evidence="4" id="KW-1185">Reference proteome</keyword>